<feature type="compositionally biased region" description="Basic and acidic residues" evidence="3">
    <location>
        <begin position="312"/>
        <end position="323"/>
    </location>
</feature>
<evidence type="ECO:0000313" key="4">
    <source>
        <dbReference type="EMBL" id="KAK4529074.1"/>
    </source>
</evidence>
<accession>A0AAV9IP91</accession>
<dbReference type="PANTHER" id="PTHR31088">
    <property type="entry name" value="MEMBRANE-ASSOCIATED PROTEIN VIPP1, CHLOROPLASTIC"/>
    <property type="match status" value="1"/>
</dbReference>
<reference evidence="4 5" key="1">
    <citation type="submission" date="2022-07" db="EMBL/GenBank/DDBJ databases">
        <title>Genome-wide signatures of adaptation to extreme environments.</title>
        <authorList>
            <person name="Cho C.H."/>
            <person name="Yoon H.S."/>
        </authorList>
    </citation>
    <scope>NUCLEOTIDE SEQUENCE [LARGE SCALE GENOMIC DNA]</scope>
    <source>
        <strain evidence="4 5">108.79 E11</strain>
    </source>
</reference>
<dbReference type="Pfam" id="PF04012">
    <property type="entry name" value="PspA_IM30"/>
    <property type="match status" value="1"/>
</dbReference>
<dbReference type="AlphaFoldDB" id="A0AAV9IP91"/>
<dbReference type="Proteomes" id="UP001300502">
    <property type="component" value="Unassembled WGS sequence"/>
</dbReference>
<evidence type="ECO:0000256" key="2">
    <source>
        <dbReference type="SAM" id="Coils"/>
    </source>
</evidence>
<feature type="region of interest" description="Disordered" evidence="3">
    <location>
        <begin position="288"/>
        <end position="323"/>
    </location>
</feature>
<dbReference type="EMBL" id="JANCYU010000075">
    <property type="protein sequence ID" value="KAK4529074.1"/>
    <property type="molecule type" value="Genomic_DNA"/>
</dbReference>
<feature type="compositionally biased region" description="Low complexity" evidence="3">
    <location>
        <begin position="290"/>
        <end position="300"/>
    </location>
</feature>
<sequence>MSSSSSSCSSSSCSLYASSACLSKKRYASFILVTGNLLAHSHVITTPRKTSRCLLWQRKRQLSSTHTVSPRWTMNIFQRFFRIIRANVNQLLSGMEDPEKLINQTVTDMQSDLVKVRQAYAEVAASQKRLEKQRQQAQTTASEWYKRAQLALQRGEEGLAREALVRKKQQEEMAKSLEQQLALQTENMNKLYSSMQQLEMKINEARAKKDQYIARARTAKTSQKVNEMLGSVNTSSALEAFERMKSKVEELEASAEASAGMIGSGDANLERQFQALEGTSVDDELAQLKSSIESSSRPKSLPFQQDPNIEAELDRMKRERDYS</sequence>
<gene>
    <name evidence="4" type="ORF">GAYE_SCF7681MG7024</name>
</gene>
<dbReference type="InterPro" id="IPR007157">
    <property type="entry name" value="PspA_VIPP1"/>
</dbReference>
<keyword evidence="5" id="KW-1185">Reference proteome</keyword>
<evidence type="ECO:0000313" key="5">
    <source>
        <dbReference type="Proteomes" id="UP001300502"/>
    </source>
</evidence>
<organism evidence="4 5">
    <name type="scientific">Galdieria yellowstonensis</name>
    <dbReference type="NCBI Taxonomy" id="3028027"/>
    <lineage>
        <taxon>Eukaryota</taxon>
        <taxon>Rhodophyta</taxon>
        <taxon>Bangiophyceae</taxon>
        <taxon>Galdieriales</taxon>
        <taxon>Galdieriaceae</taxon>
        <taxon>Galdieria</taxon>
    </lineage>
</organism>
<evidence type="ECO:0000256" key="3">
    <source>
        <dbReference type="SAM" id="MobiDB-lite"/>
    </source>
</evidence>
<feature type="coiled-coil region" evidence="2">
    <location>
        <begin position="160"/>
        <end position="215"/>
    </location>
</feature>
<evidence type="ECO:0000256" key="1">
    <source>
        <dbReference type="ARBA" id="ARBA00043985"/>
    </source>
</evidence>
<keyword evidence="2" id="KW-0175">Coiled coil</keyword>
<proteinExistence type="inferred from homology"/>
<comment type="caution">
    <text evidence="4">The sequence shown here is derived from an EMBL/GenBank/DDBJ whole genome shotgun (WGS) entry which is preliminary data.</text>
</comment>
<name>A0AAV9IP91_9RHOD</name>
<protein>
    <recommendedName>
        <fullName evidence="6">PspA/IM30 family protein</fullName>
    </recommendedName>
</protein>
<dbReference type="PANTHER" id="PTHR31088:SF6">
    <property type="entry name" value="PHAGE SHOCK PROTEIN A"/>
    <property type="match status" value="1"/>
</dbReference>
<comment type="similarity">
    <text evidence="1">Belongs to the PspA/Vipp/IM30 family.</text>
</comment>
<evidence type="ECO:0008006" key="6">
    <source>
        <dbReference type="Google" id="ProtNLM"/>
    </source>
</evidence>